<reference evidence="1 2" key="2">
    <citation type="journal article" date="2009" name="PLoS ONE">
        <title>An integrated genetic and cytogenetic map of the cucumber genome.</title>
        <authorList>
            <person name="Ren Y."/>
            <person name="Zhang Z."/>
            <person name="Liu J."/>
            <person name="Staub J.E."/>
            <person name="Han Y."/>
            <person name="Cheng Z."/>
            <person name="Li X."/>
            <person name="Lu J."/>
            <person name="Miao H."/>
            <person name="Kang H."/>
            <person name="Xie B."/>
            <person name="Gu X."/>
            <person name="Wang X."/>
            <person name="Du Y."/>
            <person name="Jin W."/>
            <person name="Huang S."/>
        </authorList>
    </citation>
    <scope>NUCLEOTIDE SEQUENCE [LARGE SCALE GENOMIC DNA]</scope>
    <source>
        <strain evidence="2">cv. 9930</strain>
    </source>
</reference>
<organism evidence="1 2">
    <name type="scientific">Cucumis sativus</name>
    <name type="common">Cucumber</name>
    <dbReference type="NCBI Taxonomy" id="3659"/>
    <lineage>
        <taxon>Eukaryota</taxon>
        <taxon>Viridiplantae</taxon>
        <taxon>Streptophyta</taxon>
        <taxon>Embryophyta</taxon>
        <taxon>Tracheophyta</taxon>
        <taxon>Spermatophyta</taxon>
        <taxon>Magnoliopsida</taxon>
        <taxon>eudicotyledons</taxon>
        <taxon>Gunneridae</taxon>
        <taxon>Pentapetalae</taxon>
        <taxon>rosids</taxon>
        <taxon>fabids</taxon>
        <taxon>Cucurbitales</taxon>
        <taxon>Cucurbitaceae</taxon>
        <taxon>Benincaseae</taxon>
        <taxon>Cucumis</taxon>
    </lineage>
</organism>
<evidence type="ECO:0000313" key="2">
    <source>
        <dbReference type="Proteomes" id="UP000029981"/>
    </source>
</evidence>
<proteinExistence type="predicted"/>
<gene>
    <name evidence="1" type="ORF">Csa_2G361430</name>
</gene>
<reference evidence="1 2" key="4">
    <citation type="journal article" date="2011" name="BMC Genomics">
        <title>RNA-Seq improves annotation of protein-coding genes in the cucumber genome.</title>
        <authorList>
            <person name="Li Z."/>
            <person name="Zhang Z."/>
            <person name="Yan P."/>
            <person name="Huang S."/>
            <person name="Fei Z."/>
            <person name="Lin K."/>
        </authorList>
    </citation>
    <scope>NUCLEOTIDE SEQUENCE [LARGE SCALE GENOMIC DNA]</scope>
    <source>
        <strain evidence="2">cv. 9930</strain>
    </source>
</reference>
<reference evidence="1 2" key="1">
    <citation type="journal article" date="2009" name="Nat. Genet.">
        <title>The genome of the cucumber, Cucumis sativus L.</title>
        <authorList>
            <person name="Huang S."/>
            <person name="Li R."/>
            <person name="Zhang Z."/>
            <person name="Li L."/>
            <person name="Gu X."/>
            <person name="Fan W."/>
            <person name="Lucas W.J."/>
            <person name="Wang X."/>
            <person name="Xie B."/>
            <person name="Ni P."/>
            <person name="Ren Y."/>
            <person name="Zhu H."/>
            <person name="Li J."/>
            <person name="Lin K."/>
            <person name="Jin W."/>
            <person name="Fei Z."/>
            <person name="Li G."/>
            <person name="Staub J."/>
            <person name="Kilian A."/>
            <person name="van der Vossen E.A."/>
            <person name="Wu Y."/>
            <person name="Guo J."/>
            <person name="He J."/>
            <person name="Jia Z."/>
            <person name="Ren Y."/>
            <person name="Tian G."/>
            <person name="Lu Y."/>
            <person name="Ruan J."/>
            <person name="Qian W."/>
            <person name="Wang M."/>
            <person name="Huang Q."/>
            <person name="Li B."/>
            <person name="Xuan Z."/>
            <person name="Cao J."/>
            <person name="Asan"/>
            <person name="Wu Z."/>
            <person name="Zhang J."/>
            <person name="Cai Q."/>
            <person name="Bai Y."/>
            <person name="Zhao B."/>
            <person name="Han Y."/>
            <person name="Li Y."/>
            <person name="Li X."/>
            <person name="Wang S."/>
            <person name="Shi Q."/>
            <person name="Liu S."/>
            <person name="Cho W.K."/>
            <person name="Kim J.Y."/>
            <person name="Xu Y."/>
            <person name="Heller-Uszynska K."/>
            <person name="Miao H."/>
            <person name="Cheng Z."/>
            <person name="Zhang S."/>
            <person name="Wu J."/>
            <person name="Yang Y."/>
            <person name="Kang H."/>
            <person name="Li M."/>
            <person name="Liang H."/>
            <person name="Ren X."/>
            <person name="Shi Z."/>
            <person name="Wen M."/>
            <person name="Jian M."/>
            <person name="Yang H."/>
            <person name="Zhang G."/>
            <person name="Yang Z."/>
            <person name="Chen R."/>
            <person name="Liu S."/>
            <person name="Li J."/>
            <person name="Ma L."/>
            <person name="Liu H."/>
            <person name="Zhou Y."/>
            <person name="Zhao J."/>
            <person name="Fang X."/>
            <person name="Li G."/>
            <person name="Fang L."/>
            <person name="Li Y."/>
            <person name="Liu D."/>
            <person name="Zheng H."/>
            <person name="Zhang Y."/>
            <person name="Qin N."/>
            <person name="Li Z."/>
            <person name="Yang G."/>
            <person name="Yang S."/>
            <person name="Bolund L."/>
            <person name="Kristiansen K."/>
            <person name="Zheng H."/>
            <person name="Li S."/>
            <person name="Zhang X."/>
            <person name="Yang H."/>
            <person name="Wang J."/>
            <person name="Sun R."/>
            <person name="Zhang B."/>
            <person name="Jiang S."/>
            <person name="Wang J."/>
            <person name="Du Y."/>
            <person name="Li S."/>
        </authorList>
    </citation>
    <scope>NUCLEOTIDE SEQUENCE [LARGE SCALE GENOMIC DNA]</scope>
    <source>
        <strain evidence="2">cv. 9930</strain>
    </source>
</reference>
<dbReference type="Proteomes" id="UP000029981">
    <property type="component" value="Chromosome 2"/>
</dbReference>
<sequence length="82" mass="9161">MVGFHSHCFGYKYHSPLLFGLQVAIKQRKTEDFLRLASSALWSTIFTSSGAALDKIRPDFCHLLGIGYHESFTSPLSGYAYA</sequence>
<evidence type="ECO:0000313" key="1">
    <source>
        <dbReference type="EMBL" id="KGN62577.1"/>
    </source>
</evidence>
<dbReference type="Gramene" id="KGN62577">
    <property type="protein sequence ID" value="KGN62577"/>
    <property type="gene ID" value="Csa_2G361430"/>
</dbReference>
<reference evidence="1 2" key="3">
    <citation type="journal article" date="2010" name="BMC Genomics">
        <title>Transcriptome sequencing and comparative analysis of cucumber flowers with different sex types.</title>
        <authorList>
            <person name="Guo S."/>
            <person name="Zheng Y."/>
            <person name="Joung J.G."/>
            <person name="Liu S."/>
            <person name="Zhang Z."/>
            <person name="Crasta O.R."/>
            <person name="Sobral B.W."/>
            <person name="Xu Y."/>
            <person name="Huang S."/>
            <person name="Fei Z."/>
        </authorList>
    </citation>
    <scope>NUCLEOTIDE SEQUENCE [LARGE SCALE GENOMIC DNA]</scope>
    <source>
        <strain evidence="2">cv. 9930</strain>
    </source>
</reference>
<dbReference type="AlphaFoldDB" id="A0A0A0LP88"/>
<keyword evidence="2" id="KW-1185">Reference proteome</keyword>
<protein>
    <submittedName>
        <fullName evidence="1">Uncharacterized protein</fullName>
    </submittedName>
</protein>
<accession>A0A0A0LP88</accession>
<name>A0A0A0LP88_CUCSA</name>
<dbReference type="EMBL" id="CM002923">
    <property type="protein sequence ID" value="KGN62577.1"/>
    <property type="molecule type" value="Genomic_DNA"/>
</dbReference>